<dbReference type="InterPro" id="IPR050697">
    <property type="entry name" value="Adenylyl/Guanylyl_Cyclase_3/4"/>
</dbReference>
<keyword evidence="1" id="KW-0812">Transmembrane</keyword>
<dbReference type="KEGG" id="mgm:Mmc1_1112"/>
<dbReference type="PANTHER" id="PTHR43081">
    <property type="entry name" value="ADENYLATE CYCLASE, TERMINAL-DIFFERENTIATION SPECIFIC-RELATED"/>
    <property type="match status" value="1"/>
</dbReference>
<feature type="transmembrane region" description="Helical" evidence="1">
    <location>
        <begin position="386"/>
        <end position="405"/>
    </location>
</feature>
<feature type="domain" description="Guanylate cyclase" evidence="2">
    <location>
        <begin position="478"/>
        <end position="610"/>
    </location>
</feature>
<dbReference type="AlphaFoldDB" id="A0L6N6"/>
<proteinExistence type="predicted"/>
<dbReference type="EMBL" id="CP000471">
    <property type="protein sequence ID" value="ABK43629.1"/>
    <property type="molecule type" value="Genomic_DNA"/>
</dbReference>
<organism evidence="3 4">
    <name type="scientific">Magnetococcus marinus (strain ATCC BAA-1437 / JCM 17883 / MC-1)</name>
    <dbReference type="NCBI Taxonomy" id="156889"/>
    <lineage>
        <taxon>Bacteria</taxon>
        <taxon>Pseudomonadati</taxon>
        <taxon>Pseudomonadota</taxon>
        <taxon>Magnetococcia</taxon>
        <taxon>Magnetococcales</taxon>
        <taxon>Magnetococcaceae</taxon>
        <taxon>Magnetococcus</taxon>
    </lineage>
</organism>
<evidence type="ECO:0000313" key="3">
    <source>
        <dbReference type="EMBL" id="ABK43629.1"/>
    </source>
</evidence>
<dbReference type="GO" id="GO:0035556">
    <property type="term" value="P:intracellular signal transduction"/>
    <property type="evidence" value="ECO:0007669"/>
    <property type="project" value="InterPro"/>
</dbReference>
<dbReference type="SMART" id="SM01080">
    <property type="entry name" value="CHASE2"/>
    <property type="match status" value="1"/>
</dbReference>
<name>A0L6N6_MAGMM</name>
<dbReference type="OrthoDB" id="9789782at2"/>
<dbReference type="Pfam" id="PF00211">
    <property type="entry name" value="Guanylate_cyc"/>
    <property type="match status" value="1"/>
</dbReference>
<reference evidence="4" key="1">
    <citation type="journal article" date="2009" name="Appl. Environ. Microbiol.">
        <title>Complete genome sequence of the chemolithoautotrophic marine magnetotactic coccus strain MC-1.</title>
        <authorList>
            <person name="Schubbe S."/>
            <person name="Williams T.J."/>
            <person name="Xie G."/>
            <person name="Kiss H.E."/>
            <person name="Brettin T.S."/>
            <person name="Martinez D."/>
            <person name="Ross C.A."/>
            <person name="Schuler D."/>
            <person name="Cox B.L."/>
            <person name="Nealson K.H."/>
            <person name="Bazylinski D.A."/>
        </authorList>
    </citation>
    <scope>NUCLEOTIDE SEQUENCE [LARGE SCALE GENOMIC DNA]</scope>
    <source>
        <strain evidence="4">ATCC BAA-1437 / JCM 17883 / MC-1</strain>
    </source>
</reference>
<dbReference type="Proteomes" id="UP000002586">
    <property type="component" value="Chromosome"/>
</dbReference>
<dbReference type="PANTHER" id="PTHR43081:SF1">
    <property type="entry name" value="ADENYLATE CYCLASE, TERMINAL-DIFFERENTIATION SPECIFIC"/>
    <property type="match status" value="1"/>
</dbReference>
<dbReference type="InterPro" id="IPR029787">
    <property type="entry name" value="Nucleotide_cyclase"/>
</dbReference>
<protein>
    <submittedName>
        <fullName evidence="3">Adenylate/guanylate cyclase</fullName>
    </submittedName>
</protein>
<dbReference type="InterPro" id="IPR001054">
    <property type="entry name" value="A/G_cyclase"/>
</dbReference>
<dbReference type="GO" id="GO:0006171">
    <property type="term" value="P:cAMP biosynthetic process"/>
    <property type="evidence" value="ECO:0007669"/>
    <property type="project" value="TreeGrafter"/>
</dbReference>
<dbReference type="HOGENOM" id="CLU_000445_85_1_5"/>
<feature type="transmembrane region" description="Helical" evidence="1">
    <location>
        <begin position="12"/>
        <end position="29"/>
    </location>
</feature>
<evidence type="ECO:0000259" key="2">
    <source>
        <dbReference type="PROSITE" id="PS50125"/>
    </source>
</evidence>
<dbReference type="GO" id="GO:0004016">
    <property type="term" value="F:adenylate cyclase activity"/>
    <property type="evidence" value="ECO:0007669"/>
    <property type="project" value="UniProtKB-ARBA"/>
</dbReference>
<dbReference type="STRING" id="156889.Mmc1_1112"/>
<dbReference type="InterPro" id="IPR007890">
    <property type="entry name" value="CHASE2"/>
</dbReference>
<gene>
    <name evidence="3" type="ordered locus">Mmc1_1112</name>
</gene>
<dbReference type="CDD" id="cd07302">
    <property type="entry name" value="CHD"/>
    <property type="match status" value="1"/>
</dbReference>
<evidence type="ECO:0000256" key="1">
    <source>
        <dbReference type="SAM" id="Phobius"/>
    </source>
</evidence>
<evidence type="ECO:0000313" key="4">
    <source>
        <dbReference type="Proteomes" id="UP000002586"/>
    </source>
</evidence>
<sequence>MKRIRAIFLQPKFWISFLLLMVLIIIQIVDPPLRQRLRLMSFDQLQQLSPRVYPEHLPLRVIAIDDASLQSIGQWPWPRTRIAEIVAQLNAMGAQAIAFDMLFAEPDRTSPKQMMQNWPGQSALQTALAKLPDHDEIFAQQIAQSSVVTGFVTASPATLAKDVSGQPQPKGGLFVFGGDIRTMLPDYQAATVNLPLLEQAAEGNAVLELPADTDGILRHLPLFYRIGSATFPTLGLESIRLFLGLNQLAVTASAQDDALGPAGLRRLKLASIERPITAAGEVFLHYRPLNPSRYISAAELLKGKVEPALIANHLVFIAATSKGLGDTIFTPLKELVPGVEVHVQLTEQLIEGNYLQQPPLLDDKIVTGFILFWLLLYTLLARFRPVWAILFVVAAMVGFASYCWHLFSQQQIFIDPLYPILCMLLLFVSTLIPQYLQLAKDERWVKDAFVRYVSPNRVKYLVENKDSLKLGGEERECSFVMTDLEGFTSLMEQYKPPTLVAMLNGYLDGMVSIAFQHEGTLDRIVGDAVAVLFSTPLPQADHAARAIACARDMDIFAQQFRQQQQAQGIPLGCTRIGVHTGRVIVGNFGGSKLLDYRALGDPINTAARLESVNKHLGTRVCISVASVMQDATFIGRPVGALILKGKSQPLEVFEPLSQESYDSPQMQAYLAAYQQLQQGESQAAKTFDDLLTRYPTDPLIQWHVKRLQQGQSGVEMTMSQK</sequence>
<dbReference type="eggNOG" id="COG2114">
    <property type="taxonomic scope" value="Bacteria"/>
</dbReference>
<reference evidence="3 4" key="2">
    <citation type="journal article" date="2012" name="Int. J. Syst. Evol. Microbiol.">
        <title>Magnetococcus marinus gen. nov., sp. nov., a marine, magnetotactic bacterium that represents a novel lineage (Magnetococcaceae fam. nov.; Magnetococcales ord. nov.) at the base of the Alphaproteobacteria.</title>
        <authorList>
            <person name="Bazylinski D.A."/>
            <person name="Williams T.J."/>
            <person name="Lefevre C.T."/>
            <person name="Berg R.J."/>
            <person name="Zhang C.L."/>
            <person name="Bowser S.S."/>
            <person name="Dean A.J."/>
            <person name="Beveridge T.J."/>
        </authorList>
    </citation>
    <scope>NUCLEOTIDE SEQUENCE [LARGE SCALE GENOMIC DNA]</scope>
    <source>
        <strain evidence="4">ATCC BAA-1437 / JCM 17883 / MC-1</strain>
    </source>
</reference>
<keyword evidence="1" id="KW-1133">Transmembrane helix</keyword>
<dbReference type="PROSITE" id="PS50125">
    <property type="entry name" value="GUANYLATE_CYCLASE_2"/>
    <property type="match status" value="1"/>
</dbReference>
<dbReference type="Pfam" id="PF05226">
    <property type="entry name" value="CHASE2"/>
    <property type="match status" value="1"/>
</dbReference>
<feature type="transmembrane region" description="Helical" evidence="1">
    <location>
        <begin position="417"/>
        <end position="436"/>
    </location>
</feature>
<dbReference type="SMART" id="SM00044">
    <property type="entry name" value="CYCc"/>
    <property type="match status" value="1"/>
</dbReference>
<dbReference type="RefSeq" id="WP_011712786.1">
    <property type="nucleotide sequence ID" value="NC_008576.1"/>
</dbReference>
<accession>A0L6N6</accession>
<keyword evidence="1" id="KW-0472">Membrane</keyword>
<dbReference type="SUPFAM" id="SSF55073">
    <property type="entry name" value="Nucleotide cyclase"/>
    <property type="match status" value="1"/>
</dbReference>
<dbReference type="eggNOG" id="COG4252">
    <property type="taxonomic scope" value="Bacteria"/>
</dbReference>
<keyword evidence="4" id="KW-1185">Reference proteome</keyword>
<dbReference type="Gene3D" id="3.30.70.1230">
    <property type="entry name" value="Nucleotide cyclase"/>
    <property type="match status" value="1"/>
</dbReference>